<dbReference type="InterPro" id="IPR045865">
    <property type="entry name" value="ACT-like_dom_sf"/>
</dbReference>
<keyword evidence="9" id="KW-0029">Amino-acid transport</keyword>
<dbReference type="EMBL" id="LPZR01000159">
    <property type="protein sequence ID" value="KYO52225.1"/>
    <property type="molecule type" value="Genomic_DNA"/>
</dbReference>
<keyword evidence="4" id="KW-0813">Transport</keyword>
<keyword evidence="6" id="KW-0547">Nucleotide-binding</keyword>
<dbReference type="Pfam" id="PF09383">
    <property type="entry name" value="NIL"/>
    <property type="match status" value="1"/>
</dbReference>
<dbReference type="GO" id="GO:0005886">
    <property type="term" value="C:plasma membrane"/>
    <property type="evidence" value="ECO:0007669"/>
    <property type="project" value="UniProtKB-ARBA"/>
</dbReference>
<evidence type="ECO:0000256" key="3">
    <source>
        <dbReference type="ARBA" id="ARBA00020019"/>
    </source>
</evidence>
<keyword evidence="5" id="KW-1003">Cell membrane</keyword>
<dbReference type="InterPro" id="IPR027417">
    <property type="entry name" value="P-loop_NTPase"/>
</dbReference>
<dbReference type="SMART" id="SM00382">
    <property type="entry name" value="AAA"/>
    <property type="match status" value="1"/>
</dbReference>
<evidence type="ECO:0000313" key="12">
    <source>
        <dbReference type="EMBL" id="KYO52225.1"/>
    </source>
</evidence>
<dbReference type="Pfam" id="PF00005">
    <property type="entry name" value="ABC_tran"/>
    <property type="match status" value="1"/>
</dbReference>
<evidence type="ECO:0000256" key="7">
    <source>
        <dbReference type="ARBA" id="ARBA00022840"/>
    </source>
</evidence>
<dbReference type="InterPro" id="IPR018449">
    <property type="entry name" value="NIL_domain"/>
</dbReference>
<dbReference type="SUPFAM" id="SSF55021">
    <property type="entry name" value="ACT-like"/>
    <property type="match status" value="1"/>
</dbReference>
<dbReference type="PANTHER" id="PTHR43166:SF30">
    <property type="entry name" value="METHIONINE IMPORT ATP-BINDING PROTEIN METN"/>
    <property type="match status" value="1"/>
</dbReference>
<evidence type="ECO:0000259" key="11">
    <source>
        <dbReference type="PROSITE" id="PS50893"/>
    </source>
</evidence>
<dbReference type="InterPro" id="IPR017871">
    <property type="entry name" value="ABC_transporter-like_CS"/>
</dbReference>
<name>A0A162KVF7_9PROT</name>
<gene>
    <name evidence="12" type="ORF">AUP44_05955</name>
</gene>
<evidence type="ECO:0000256" key="4">
    <source>
        <dbReference type="ARBA" id="ARBA00022448"/>
    </source>
</evidence>
<reference evidence="12 13" key="1">
    <citation type="submission" date="2015-12" db="EMBL/GenBank/DDBJ databases">
        <title>Genome sequence of Tistrella mobilis MCCC 1A02139.</title>
        <authorList>
            <person name="Lu L."/>
            <person name="Lai Q."/>
            <person name="Shao Z."/>
            <person name="Qian P."/>
        </authorList>
    </citation>
    <scope>NUCLEOTIDE SEQUENCE [LARGE SCALE GENOMIC DNA]</scope>
    <source>
        <strain evidence="12 13">MCCC 1A02139</strain>
    </source>
</reference>
<dbReference type="CDD" id="cd03258">
    <property type="entry name" value="ABC_MetN_methionine_transporter"/>
    <property type="match status" value="1"/>
</dbReference>
<dbReference type="GO" id="GO:0006865">
    <property type="term" value="P:amino acid transport"/>
    <property type="evidence" value="ECO:0007669"/>
    <property type="project" value="UniProtKB-KW"/>
</dbReference>
<comment type="caution">
    <text evidence="12">The sequence shown here is derived from an EMBL/GenBank/DDBJ whole genome shotgun (WGS) entry which is preliminary data.</text>
</comment>
<keyword evidence="10" id="KW-0472">Membrane</keyword>
<evidence type="ECO:0000256" key="5">
    <source>
        <dbReference type="ARBA" id="ARBA00022475"/>
    </source>
</evidence>
<dbReference type="SMART" id="SM00930">
    <property type="entry name" value="NIL"/>
    <property type="match status" value="1"/>
</dbReference>
<dbReference type="InterPro" id="IPR041701">
    <property type="entry name" value="MetN_ABC"/>
</dbReference>
<comment type="similarity">
    <text evidence="2">Belongs to the ABC transporter superfamily.</text>
</comment>
<keyword evidence="8" id="KW-1278">Translocase</keyword>
<dbReference type="Gene3D" id="3.30.70.260">
    <property type="match status" value="1"/>
</dbReference>
<dbReference type="PANTHER" id="PTHR43166">
    <property type="entry name" value="AMINO ACID IMPORT ATP-BINDING PROTEIN"/>
    <property type="match status" value="1"/>
</dbReference>
<dbReference type="Gene3D" id="3.40.50.300">
    <property type="entry name" value="P-loop containing nucleotide triphosphate hydrolases"/>
    <property type="match status" value="1"/>
</dbReference>
<dbReference type="InterPro" id="IPR050086">
    <property type="entry name" value="MetN_ABC_transporter-like"/>
</dbReference>
<evidence type="ECO:0000256" key="2">
    <source>
        <dbReference type="ARBA" id="ARBA00005417"/>
    </source>
</evidence>
<dbReference type="InterPro" id="IPR003593">
    <property type="entry name" value="AAA+_ATPase"/>
</dbReference>
<feature type="domain" description="ABC transporter" evidence="11">
    <location>
        <begin position="12"/>
        <end position="253"/>
    </location>
</feature>
<dbReference type="InterPro" id="IPR003439">
    <property type="entry name" value="ABC_transporter-like_ATP-bd"/>
</dbReference>
<dbReference type="Proteomes" id="UP000075787">
    <property type="component" value="Unassembled WGS sequence"/>
</dbReference>
<evidence type="ECO:0000256" key="6">
    <source>
        <dbReference type="ARBA" id="ARBA00022741"/>
    </source>
</evidence>
<evidence type="ECO:0000313" key="13">
    <source>
        <dbReference type="Proteomes" id="UP000075787"/>
    </source>
</evidence>
<comment type="function">
    <text evidence="1">Part of the ABC transporter FtsEX involved in cellular division. Important for assembly or stability of the septal ring.</text>
</comment>
<sequence length="360" mass="38532">MTEGHARMTAMVTLEAVAKTYAARGTATAVSALDGIDLRVEPGEIFGIIGRSGAGKSTLVRCINLLERPSTGRVTVDGTDMTALDDAGLIKARRRIGMVFQHFNLLSSRTVFDNVALPLELAGVGRAERRRKVEPLLELVGLADKAGRYPSELSGGQKQRVGIARALSNEPRLLLCDEITSALDPETTQQILTLIADLKRRLGLTVVAITHEMGVIREICDRVAVMEAGRVIEQGPVYDVFTAPEHPTTRSFVSSEVDLAIPSGLKRRFEEGAARDGDRNAVVRIVFKGAAAFEPAIARLATERGVAVNILHGRIEYIQGKPFGLMLVEVPGGEAAGASVVDFINGLGLDARITAHVPVA</sequence>
<dbReference type="AlphaFoldDB" id="A0A162KVF7"/>
<keyword evidence="7 12" id="KW-0067">ATP-binding</keyword>
<evidence type="ECO:0000256" key="8">
    <source>
        <dbReference type="ARBA" id="ARBA00022967"/>
    </source>
</evidence>
<proteinExistence type="inferred from homology"/>
<dbReference type="GO" id="GO:0016887">
    <property type="term" value="F:ATP hydrolysis activity"/>
    <property type="evidence" value="ECO:0007669"/>
    <property type="project" value="InterPro"/>
</dbReference>
<evidence type="ECO:0000256" key="1">
    <source>
        <dbReference type="ARBA" id="ARBA00002579"/>
    </source>
</evidence>
<evidence type="ECO:0000256" key="10">
    <source>
        <dbReference type="ARBA" id="ARBA00023136"/>
    </source>
</evidence>
<dbReference type="OrthoDB" id="9802264at2"/>
<organism evidence="12 13">
    <name type="scientific">Tistrella mobilis</name>
    <dbReference type="NCBI Taxonomy" id="171437"/>
    <lineage>
        <taxon>Bacteria</taxon>
        <taxon>Pseudomonadati</taxon>
        <taxon>Pseudomonadota</taxon>
        <taxon>Alphaproteobacteria</taxon>
        <taxon>Geminicoccales</taxon>
        <taxon>Geminicoccaceae</taxon>
        <taxon>Tistrella</taxon>
    </lineage>
</organism>
<accession>A0A162KVF7</accession>
<dbReference type="PROSITE" id="PS50893">
    <property type="entry name" value="ABC_TRANSPORTER_2"/>
    <property type="match status" value="1"/>
</dbReference>
<protein>
    <recommendedName>
        <fullName evidence="3">Cell division ATP-binding protein FtsE</fullName>
    </recommendedName>
</protein>
<evidence type="ECO:0000256" key="9">
    <source>
        <dbReference type="ARBA" id="ARBA00022970"/>
    </source>
</evidence>
<dbReference type="GO" id="GO:0005524">
    <property type="term" value="F:ATP binding"/>
    <property type="evidence" value="ECO:0007669"/>
    <property type="project" value="UniProtKB-KW"/>
</dbReference>
<dbReference type="PROSITE" id="PS00211">
    <property type="entry name" value="ABC_TRANSPORTER_1"/>
    <property type="match status" value="1"/>
</dbReference>
<dbReference type="FunFam" id="3.40.50.300:FF:000056">
    <property type="entry name" value="Cell division ATP-binding protein FtsE"/>
    <property type="match status" value="1"/>
</dbReference>
<dbReference type="SUPFAM" id="SSF52540">
    <property type="entry name" value="P-loop containing nucleoside triphosphate hydrolases"/>
    <property type="match status" value="1"/>
</dbReference>